<dbReference type="Proteomes" id="UP000823749">
    <property type="component" value="Chromosome 5"/>
</dbReference>
<comment type="caution">
    <text evidence="2">The sequence shown here is derived from an EMBL/GenBank/DDBJ whole genome shotgun (WGS) entry which is preliminary data.</text>
</comment>
<feature type="region of interest" description="Disordered" evidence="1">
    <location>
        <begin position="1"/>
        <end position="28"/>
    </location>
</feature>
<evidence type="ECO:0000313" key="2">
    <source>
        <dbReference type="EMBL" id="KAG5547118.1"/>
    </source>
</evidence>
<dbReference type="EMBL" id="JACTNZ010000005">
    <property type="protein sequence ID" value="KAG5547118.1"/>
    <property type="molecule type" value="Genomic_DNA"/>
</dbReference>
<gene>
    <name evidence="2" type="ORF">RHGRI_012967</name>
</gene>
<sequence length="277" mass="30940">MCPEPKPFPQVRHTRRRREVNARRTDTPTDATNIVAKPKSDQCEVCVIRGFAIVDVLYLAVFIYAIVLGGDAYSPDVRVQTASLSLDHDVSSSRISTAGEVAFNLSISFFSPLFDNATEVSVFYRKELLSRTVTDSFPRDTGCSCPCDGTVRERTAKAVFPQSSADVGTRVSDKMAGDLNSSSPVVEFSFLANARGSLRKPGDPEDERRWFNMTIRCPGVKLEFDAKTRVGRMAGEPLECKVSTVVEYKAQYDDPPRRPRGWNDQGFYNQGFHTLRF</sequence>
<name>A0AAV6K3T7_9ERIC</name>
<evidence type="ECO:0000313" key="3">
    <source>
        <dbReference type="Proteomes" id="UP000823749"/>
    </source>
</evidence>
<keyword evidence="3" id="KW-1185">Reference proteome</keyword>
<organism evidence="2 3">
    <name type="scientific">Rhododendron griersonianum</name>
    <dbReference type="NCBI Taxonomy" id="479676"/>
    <lineage>
        <taxon>Eukaryota</taxon>
        <taxon>Viridiplantae</taxon>
        <taxon>Streptophyta</taxon>
        <taxon>Embryophyta</taxon>
        <taxon>Tracheophyta</taxon>
        <taxon>Spermatophyta</taxon>
        <taxon>Magnoliopsida</taxon>
        <taxon>eudicotyledons</taxon>
        <taxon>Gunneridae</taxon>
        <taxon>Pentapetalae</taxon>
        <taxon>asterids</taxon>
        <taxon>Ericales</taxon>
        <taxon>Ericaceae</taxon>
        <taxon>Ericoideae</taxon>
        <taxon>Rhodoreae</taxon>
        <taxon>Rhododendron</taxon>
    </lineage>
</organism>
<evidence type="ECO:0000256" key="1">
    <source>
        <dbReference type="SAM" id="MobiDB-lite"/>
    </source>
</evidence>
<evidence type="ECO:0008006" key="4">
    <source>
        <dbReference type="Google" id="ProtNLM"/>
    </source>
</evidence>
<proteinExistence type="predicted"/>
<dbReference type="AlphaFoldDB" id="A0AAV6K3T7"/>
<protein>
    <recommendedName>
        <fullName evidence="4">Transmembrane protein</fullName>
    </recommendedName>
</protein>
<accession>A0AAV6K3T7</accession>
<reference evidence="2" key="1">
    <citation type="submission" date="2020-08" db="EMBL/GenBank/DDBJ databases">
        <title>Plant Genome Project.</title>
        <authorList>
            <person name="Zhang R.-G."/>
        </authorList>
    </citation>
    <scope>NUCLEOTIDE SEQUENCE</scope>
    <source>
        <strain evidence="2">WSP0</strain>
        <tissue evidence="2">Leaf</tissue>
    </source>
</reference>